<name>A0A0E3ZHA2_9BACT</name>
<organism evidence="4 5">
    <name type="scientific">Pontibacter korlensis</name>
    <dbReference type="NCBI Taxonomy" id="400092"/>
    <lineage>
        <taxon>Bacteria</taxon>
        <taxon>Pseudomonadati</taxon>
        <taxon>Bacteroidota</taxon>
        <taxon>Cytophagia</taxon>
        <taxon>Cytophagales</taxon>
        <taxon>Hymenobacteraceae</taxon>
        <taxon>Pontibacter</taxon>
    </lineage>
</organism>
<dbReference type="RefSeq" id="WP_046311488.1">
    <property type="nucleotide sequence ID" value="NZ_CP009621.1"/>
</dbReference>
<accession>A0A0E3ZHA2</accession>
<dbReference type="InterPro" id="IPR019554">
    <property type="entry name" value="Soluble_ligand-bd"/>
</dbReference>
<dbReference type="AlphaFoldDB" id="A0A0E3ZHA2"/>
<evidence type="ECO:0000259" key="3">
    <source>
        <dbReference type="Pfam" id="PF10531"/>
    </source>
</evidence>
<protein>
    <submittedName>
        <fullName evidence="4">Sugar transporter</fullName>
    </submittedName>
</protein>
<dbReference type="GO" id="GO:0015159">
    <property type="term" value="F:polysaccharide transmembrane transporter activity"/>
    <property type="evidence" value="ECO:0007669"/>
    <property type="project" value="InterPro"/>
</dbReference>
<dbReference type="OrthoDB" id="662756at2"/>
<evidence type="ECO:0000259" key="2">
    <source>
        <dbReference type="Pfam" id="PF02563"/>
    </source>
</evidence>
<dbReference type="InterPro" id="IPR003715">
    <property type="entry name" value="Poly_export_N"/>
</dbReference>
<keyword evidence="1" id="KW-0732">Signal</keyword>
<keyword evidence="4" id="KW-0813">Transport</keyword>
<keyword evidence="5" id="KW-1185">Reference proteome</keyword>
<dbReference type="KEGG" id="pko:PKOR_13780"/>
<dbReference type="STRING" id="400092.PKOR_13780"/>
<dbReference type="EMBL" id="CP009621">
    <property type="protein sequence ID" value="AKD03973.1"/>
    <property type="molecule type" value="Genomic_DNA"/>
</dbReference>
<gene>
    <name evidence="4" type="ORF">PKOR_13780</name>
</gene>
<dbReference type="PROSITE" id="PS51257">
    <property type="entry name" value="PROKAR_LIPOPROTEIN"/>
    <property type="match status" value="1"/>
</dbReference>
<sequence>MILRTVAIFSLIMLGACSQRNLVYLSDLKEQNNSLDSLIDRKDPVIQVDDRLGITVNSLSPEHNAVFSNGLVQTGGQTINATASTMSEGYVVDKNGAVNFLVLGKIQLAGLTKEEATNKLTGILKDYIKEPVVSIRYLNFKVTVLGEVNNPSTFAVPTEKVNIMEALGYAGDMTIFGKRENVLVIREVDGVRSVGRMNLNSKDIFDSPYYYLQQNDIVYVEPVKAKAAQSNMTRTNVSFILSVVSVLALVGSRIL</sequence>
<proteinExistence type="predicted"/>
<keyword evidence="4" id="KW-0762">Sugar transport</keyword>
<dbReference type="PANTHER" id="PTHR33619:SF3">
    <property type="entry name" value="POLYSACCHARIDE EXPORT PROTEIN GFCE-RELATED"/>
    <property type="match status" value="1"/>
</dbReference>
<dbReference type="GO" id="GO:0046930">
    <property type="term" value="C:pore complex"/>
    <property type="evidence" value="ECO:0007669"/>
    <property type="project" value="UniProtKB-KW"/>
</dbReference>
<dbReference type="GO" id="GO:0015288">
    <property type="term" value="F:porin activity"/>
    <property type="evidence" value="ECO:0007669"/>
    <property type="project" value="UniProtKB-KW"/>
</dbReference>
<dbReference type="InterPro" id="IPR049712">
    <property type="entry name" value="Poly_export"/>
</dbReference>
<dbReference type="PANTHER" id="PTHR33619">
    <property type="entry name" value="POLYSACCHARIDE EXPORT PROTEIN GFCE-RELATED"/>
    <property type="match status" value="1"/>
</dbReference>
<dbReference type="GO" id="GO:0006811">
    <property type="term" value="P:monoatomic ion transport"/>
    <property type="evidence" value="ECO:0007669"/>
    <property type="project" value="UniProtKB-KW"/>
</dbReference>
<evidence type="ECO:0000256" key="1">
    <source>
        <dbReference type="ARBA" id="ARBA00022729"/>
    </source>
</evidence>
<dbReference type="Gene3D" id="3.30.1950.10">
    <property type="entry name" value="wza like domain"/>
    <property type="match status" value="1"/>
</dbReference>
<evidence type="ECO:0000313" key="5">
    <source>
        <dbReference type="Proteomes" id="UP000033109"/>
    </source>
</evidence>
<dbReference type="Proteomes" id="UP000033109">
    <property type="component" value="Chromosome"/>
</dbReference>
<dbReference type="HOGENOM" id="CLU_038343_1_0_10"/>
<dbReference type="Pfam" id="PF02563">
    <property type="entry name" value="Poly_export"/>
    <property type="match status" value="1"/>
</dbReference>
<dbReference type="PATRIC" id="fig|400092.3.peg.3002"/>
<reference evidence="4 5" key="1">
    <citation type="journal article" date="2015" name="Sci. Rep.">
        <title>Unraveling adaptation of Pontibacter korlensis to radiation and infertility in desert through complete genome and comparative transcriptomic analysis.</title>
        <authorList>
            <person name="Dai J."/>
            <person name="Dai W."/>
            <person name="Qiu C."/>
            <person name="Yang Z."/>
            <person name="Zhang Y."/>
            <person name="Zhou M."/>
            <person name="Zhang L."/>
            <person name="Fang C."/>
            <person name="Gao Q."/>
            <person name="Yang Q."/>
            <person name="Li X."/>
            <person name="Wang Z."/>
            <person name="Wang Z."/>
            <person name="Jia Z."/>
            <person name="Chen X."/>
        </authorList>
    </citation>
    <scope>NUCLEOTIDE SEQUENCE [LARGE SCALE GENOMIC DNA]</scope>
    <source>
        <strain evidence="4 5">X14-1T</strain>
    </source>
</reference>
<dbReference type="Pfam" id="PF10531">
    <property type="entry name" value="SLBB"/>
    <property type="match status" value="1"/>
</dbReference>
<dbReference type="GO" id="GO:0009279">
    <property type="term" value="C:cell outer membrane"/>
    <property type="evidence" value="ECO:0007669"/>
    <property type="project" value="UniProtKB-SubCell"/>
</dbReference>
<evidence type="ECO:0000313" key="4">
    <source>
        <dbReference type="EMBL" id="AKD03973.1"/>
    </source>
</evidence>
<feature type="domain" description="Soluble ligand binding" evidence="3">
    <location>
        <begin position="141"/>
        <end position="187"/>
    </location>
</feature>
<feature type="domain" description="Polysaccharide export protein N-terminal" evidence="2">
    <location>
        <begin position="42"/>
        <end position="136"/>
    </location>
</feature>